<feature type="region of interest" description="Disordered" evidence="1">
    <location>
        <begin position="1"/>
        <end position="34"/>
    </location>
</feature>
<proteinExistence type="predicted"/>
<dbReference type="Proteomes" id="UP001218188">
    <property type="component" value="Unassembled WGS sequence"/>
</dbReference>
<organism evidence="2 3">
    <name type="scientific">Mycena alexandri</name>
    <dbReference type="NCBI Taxonomy" id="1745969"/>
    <lineage>
        <taxon>Eukaryota</taxon>
        <taxon>Fungi</taxon>
        <taxon>Dikarya</taxon>
        <taxon>Basidiomycota</taxon>
        <taxon>Agaricomycotina</taxon>
        <taxon>Agaricomycetes</taxon>
        <taxon>Agaricomycetidae</taxon>
        <taxon>Agaricales</taxon>
        <taxon>Marasmiineae</taxon>
        <taxon>Mycenaceae</taxon>
        <taxon>Mycena</taxon>
    </lineage>
</organism>
<name>A0AAD6SYF8_9AGAR</name>
<protein>
    <submittedName>
        <fullName evidence="2">Uncharacterized protein</fullName>
    </submittedName>
</protein>
<reference evidence="2" key="1">
    <citation type="submission" date="2023-03" db="EMBL/GenBank/DDBJ databases">
        <title>Massive genome expansion in bonnet fungi (Mycena s.s.) driven by repeated elements and novel gene families across ecological guilds.</title>
        <authorList>
            <consortium name="Lawrence Berkeley National Laboratory"/>
            <person name="Harder C.B."/>
            <person name="Miyauchi S."/>
            <person name="Viragh M."/>
            <person name="Kuo A."/>
            <person name="Thoen E."/>
            <person name="Andreopoulos B."/>
            <person name="Lu D."/>
            <person name="Skrede I."/>
            <person name="Drula E."/>
            <person name="Henrissat B."/>
            <person name="Morin E."/>
            <person name="Kohler A."/>
            <person name="Barry K."/>
            <person name="LaButti K."/>
            <person name="Morin E."/>
            <person name="Salamov A."/>
            <person name="Lipzen A."/>
            <person name="Mereny Z."/>
            <person name="Hegedus B."/>
            <person name="Baldrian P."/>
            <person name="Stursova M."/>
            <person name="Weitz H."/>
            <person name="Taylor A."/>
            <person name="Grigoriev I.V."/>
            <person name="Nagy L.G."/>
            <person name="Martin F."/>
            <person name="Kauserud H."/>
        </authorList>
    </citation>
    <scope>NUCLEOTIDE SEQUENCE</scope>
    <source>
        <strain evidence="2">CBHHK200</strain>
    </source>
</reference>
<sequence length="205" mass="23004">MSVADIRKPGPRAPSSYGSRRGSPRREREPGKCGGCVTSLSRRDLSKCRWTGEGEREDDFKCKHVTAHRVSEALPGSYWRQPRRIYAAEGCRRWTAPFFIGVRGRILQRSVALALRFHRLEPLFRLKAISRVQVFRTGAILPCVKWVGAAHQERASTRLDILAALVLTFYSINLESQMQFPPLHPAPSGMNTIPNVFLTSSGASK</sequence>
<evidence type="ECO:0000313" key="3">
    <source>
        <dbReference type="Proteomes" id="UP001218188"/>
    </source>
</evidence>
<accession>A0AAD6SYF8</accession>
<comment type="caution">
    <text evidence="2">The sequence shown here is derived from an EMBL/GenBank/DDBJ whole genome shotgun (WGS) entry which is preliminary data.</text>
</comment>
<dbReference type="EMBL" id="JARJCM010000043">
    <property type="protein sequence ID" value="KAJ7036361.1"/>
    <property type="molecule type" value="Genomic_DNA"/>
</dbReference>
<keyword evidence="3" id="KW-1185">Reference proteome</keyword>
<gene>
    <name evidence="2" type="ORF">C8F04DRAFT_1181375</name>
</gene>
<evidence type="ECO:0000313" key="2">
    <source>
        <dbReference type="EMBL" id="KAJ7036361.1"/>
    </source>
</evidence>
<dbReference type="AlphaFoldDB" id="A0AAD6SYF8"/>
<evidence type="ECO:0000256" key="1">
    <source>
        <dbReference type="SAM" id="MobiDB-lite"/>
    </source>
</evidence>